<keyword evidence="3" id="KW-0731">Sigma factor</keyword>
<protein>
    <submittedName>
        <fullName evidence="7">DNA-directed RNA polymerase sigma-70 factor</fullName>
    </submittedName>
</protein>
<gene>
    <name evidence="7" type="ORF">AAE02nite_25510</name>
</gene>
<comment type="similarity">
    <text evidence="1">Belongs to the sigma-70 factor family. ECF subfamily.</text>
</comment>
<dbReference type="Pfam" id="PF08281">
    <property type="entry name" value="Sigma70_r4_2"/>
    <property type="match status" value="1"/>
</dbReference>
<dbReference type="InterPro" id="IPR036388">
    <property type="entry name" value="WH-like_DNA-bd_sf"/>
</dbReference>
<evidence type="ECO:0000256" key="4">
    <source>
        <dbReference type="ARBA" id="ARBA00023163"/>
    </source>
</evidence>
<evidence type="ECO:0000313" key="8">
    <source>
        <dbReference type="Proteomes" id="UP000321532"/>
    </source>
</evidence>
<dbReference type="InterPro" id="IPR013249">
    <property type="entry name" value="RNA_pol_sigma70_r4_t2"/>
</dbReference>
<accession>A0A512AZD9</accession>
<dbReference type="GO" id="GO:0000428">
    <property type="term" value="C:DNA-directed RNA polymerase complex"/>
    <property type="evidence" value="ECO:0007669"/>
    <property type="project" value="UniProtKB-KW"/>
</dbReference>
<feature type="domain" description="RNA polymerase sigma-70 region 2" evidence="5">
    <location>
        <begin position="29"/>
        <end position="94"/>
    </location>
</feature>
<dbReference type="SUPFAM" id="SSF88946">
    <property type="entry name" value="Sigma2 domain of RNA polymerase sigma factors"/>
    <property type="match status" value="1"/>
</dbReference>
<evidence type="ECO:0000256" key="1">
    <source>
        <dbReference type="ARBA" id="ARBA00010641"/>
    </source>
</evidence>
<keyword evidence="4" id="KW-0804">Transcription</keyword>
<dbReference type="PANTHER" id="PTHR43133:SF46">
    <property type="entry name" value="RNA POLYMERASE SIGMA-70 FACTOR ECF SUBFAMILY"/>
    <property type="match status" value="1"/>
</dbReference>
<dbReference type="PANTHER" id="PTHR43133">
    <property type="entry name" value="RNA POLYMERASE ECF-TYPE SIGMA FACTO"/>
    <property type="match status" value="1"/>
</dbReference>
<dbReference type="GO" id="GO:0006352">
    <property type="term" value="P:DNA-templated transcription initiation"/>
    <property type="evidence" value="ECO:0007669"/>
    <property type="project" value="InterPro"/>
</dbReference>
<dbReference type="InterPro" id="IPR013325">
    <property type="entry name" value="RNA_pol_sigma_r2"/>
</dbReference>
<dbReference type="SUPFAM" id="SSF88659">
    <property type="entry name" value="Sigma3 and sigma4 domains of RNA polymerase sigma factors"/>
    <property type="match status" value="1"/>
</dbReference>
<dbReference type="EMBL" id="BJYS01000018">
    <property type="protein sequence ID" value="GEO04887.1"/>
    <property type="molecule type" value="Genomic_DNA"/>
</dbReference>
<dbReference type="OrthoDB" id="1493925at2"/>
<evidence type="ECO:0000256" key="3">
    <source>
        <dbReference type="ARBA" id="ARBA00023082"/>
    </source>
</evidence>
<name>A0A512AZD9_9BACT</name>
<dbReference type="NCBIfam" id="TIGR02937">
    <property type="entry name" value="sigma70-ECF"/>
    <property type="match status" value="1"/>
</dbReference>
<sequence length="191" mass="22395">MKLFRKNLTVEQELVQGCIAGKRATQKALYDLYAKKMMAVCLRYAKTSFEAEDIMQEAFVKVFEHIGTFKGECPLEFWIRRIMVNTALKHHRKKMYVSSVAESDKIENIPEEEFVLSNYAYEDLLGMVQSLAPRYQLIFNLYAIEGYSHKEIATMLEISEGTSKSQYSRARAILKNMLERHEEKYNERIIR</sequence>
<organism evidence="7 8">
    <name type="scientific">Adhaeribacter aerolatus</name>
    <dbReference type="NCBI Taxonomy" id="670289"/>
    <lineage>
        <taxon>Bacteria</taxon>
        <taxon>Pseudomonadati</taxon>
        <taxon>Bacteroidota</taxon>
        <taxon>Cytophagia</taxon>
        <taxon>Cytophagales</taxon>
        <taxon>Hymenobacteraceae</taxon>
        <taxon>Adhaeribacter</taxon>
    </lineage>
</organism>
<dbReference type="InterPro" id="IPR039425">
    <property type="entry name" value="RNA_pol_sigma-70-like"/>
</dbReference>
<dbReference type="Pfam" id="PF04542">
    <property type="entry name" value="Sigma70_r2"/>
    <property type="match status" value="1"/>
</dbReference>
<dbReference type="AlphaFoldDB" id="A0A512AZD9"/>
<dbReference type="InterPro" id="IPR007627">
    <property type="entry name" value="RNA_pol_sigma70_r2"/>
</dbReference>
<dbReference type="InterPro" id="IPR014284">
    <property type="entry name" value="RNA_pol_sigma-70_dom"/>
</dbReference>
<evidence type="ECO:0000256" key="2">
    <source>
        <dbReference type="ARBA" id="ARBA00023015"/>
    </source>
</evidence>
<keyword evidence="2" id="KW-0805">Transcription regulation</keyword>
<evidence type="ECO:0000259" key="5">
    <source>
        <dbReference type="Pfam" id="PF04542"/>
    </source>
</evidence>
<proteinExistence type="inferred from homology"/>
<feature type="domain" description="RNA polymerase sigma factor 70 region 4 type 2" evidence="6">
    <location>
        <begin position="122"/>
        <end position="172"/>
    </location>
</feature>
<dbReference type="Gene3D" id="1.10.1740.10">
    <property type="match status" value="1"/>
</dbReference>
<dbReference type="Proteomes" id="UP000321532">
    <property type="component" value="Unassembled WGS sequence"/>
</dbReference>
<dbReference type="RefSeq" id="WP_146898148.1">
    <property type="nucleotide sequence ID" value="NZ_BJYS01000018.1"/>
</dbReference>
<keyword evidence="8" id="KW-1185">Reference proteome</keyword>
<dbReference type="GO" id="GO:0003677">
    <property type="term" value="F:DNA binding"/>
    <property type="evidence" value="ECO:0007669"/>
    <property type="project" value="InterPro"/>
</dbReference>
<evidence type="ECO:0000313" key="7">
    <source>
        <dbReference type="EMBL" id="GEO04887.1"/>
    </source>
</evidence>
<evidence type="ECO:0000259" key="6">
    <source>
        <dbReference type="Pfam" id="PF08281"/>
    </source>
</evidence>
<comment type="caution">
    <text evidence="7">The sequence shown here is derived from an EMBL/GenBank/DDBJ whole genome shotgun (WGS) entry which is preliminary data.</text>
</comment>
<dbReference type="Gene3D" id="1.10.10.10">
    <property type="entry name" value="Winged helix-like DNA-binding domain superfamily/Winged helix DNA-binding domain"/>
    <property type="match status" value="1"/>
</dbReference>
<dbReference type="InterPro" id="IPR013324">
    <property type="entry name" value="RNA_pol_sigma_r3/r4-like"/>
</dbReference>
<dbReference type="GO" id="GO:0016987">
    <property type="term" value="F:sigma factor activity"/>
    <property type="evidence" value="ECO:0007669"/>
    <property type="project" value="UniProtKB-KW"/>
</dbReference>
<reference evidence="7 8" key="1">
    <citation type="submission" date="2019-07" db="EMBL/GenBank/DDBJ databases">
        <title>Whole genome shotgun sequence of Adhaeribacter aerolatus NBRC 106133.</title>
        <authorList>
            <person name="Hosoyama A."/>
            <person name="Uohara A."/>
            <person name="Ohji S."/>
            <person name="Ichikawa N."/>
        </authorList>
    </citation>
    <scope>NUCLEOTIDE SEQUENCE [LARGE SCALE GENOMIC DNA]</scope>
    <source>
        <strain evidence="7 8">NBRC 106133</strain>
    </source>
</reference>
<keyword evidence="7" id="KW-0240">DNA-directed RNA polymerase</keyword>